<evidence type="ECO:0000256" key="2">
    <source>
        <dbReference type="ARBA" id="ARBA00022448"/>
    </source>
</evidence>
<evidence type="ECO:0000256" key="3">
    <source>
        <dbReference type="ARBA" id="ARBA00022729"/>
    </source>
</evidence>
<keyword evidence="6" id="KW-1185">Reference proteome</keyword>
<protein>
    <submittedName>
        <fullName evidence="5">Spermidine/putrescine-binding periplasmic protein</fullName>
    </submittedName>
</protein>
<dbReference type="OrthoDB" id="9769319at2"/>
<dbReference type="GO" id="GO:0042597">
    <property type="term" value="C:periplasmic space"/>
    <property type="evidence" value="ECO:0007669"/>
    <property type="project" value="UniProtKB-SubCell"/>
</dbReference>
<dbReference type="PRINTS" id="PR00909">
    <property type="entry name" value="SPERMDNBNDNG"/>
</dbReference>
<organism evidence="5 6">
    <name type="scientific">Marinomonas fungiae</name>
    <dbReference type="NCBI Taxonomy" id="1137284"/>
    <lineage>
        <taxon>Bacteria</taxon>
        <taxon>Pseudomonadati</taxon>
        <taxon>Pseudomonadota</taxon>
        <taxon>Gammaproteobacteria</taxon>
        <taxon>Oceanospirillales</taxon>
        <taxon>Oceanospirillaceae</taxon>
        <taxon>Marinomonas</taxon>
    </lineage>
</organism>
<comment type="subcellular location">
    <subcellularLocation>
        <location evidence="1">Periplasm</location>
    </subcellularLocation>
</comment>
<evidence type="ECO:0000256" key="4">
    <source>
        <dbReference type="ARBA" id="ARBA00022764"/>
    </source>
</evidence>
<dbReference type="Proteomes" id="UP000182769">
    <property type="component" value="Unassembled WGS sequence"/>
</dbReference>
<dbReference type="InterPro" id="IPR001188">
    <property type="entry name" value="Sperm_putr-bd"/>
</dbReference>
<gene>
    <name evidence="5" type="ORF">Ga0061065_105112</name>
</gene>
<sequence>MFDKLFVSGVMLVSTLLSGELLAQSKPLTLTFYNWEDFVDQSLIDEWEATTGIKIQQVFYDDEAERNLVLSGNANNQMDVVVVDNPSVKILSGAGHLYPIKKQADRETYWPSACGAYGRQYLWGSFGLVYRKDMLSEVPTGWKSLFNPSPELSGHLGMLGLADELIIPALLSLGYSSNETGEKELREAFELLKVQAQHVRTYEYIYTYVVSHPEQQDVWIAPAYSGDQDGLNQIQGDGLWHYILPEEGTIVWVDCLAISANSRNKEEAQAFIDFLTSKENSARSSETLWVASPYLDTKALVDEEVLNDPTVYLNSKMLDKATLFKSLKGSDMLQRTRIKDALIRYHDSN</sequence>
<accession>A0A0K6ILM9</accession>
<keyword evidence="3" id="KW-0732">Signal</keyword>
<dbReference type="CDD" id="cd13590">
    <property type="entry name" value="PBP2_PotD_PotF_like"/>
    <property type="match status" value="1"/>
</dbReference>
<evidence type="ECO:0000256" key="1">
    <source>
        <dbReference type="ARBA" id="ARBA00004418"/>
    </source>
</evidence>
<dbReference type="PANTHER" id="PTHR30222:SF12">
    <property type="entry name" value="NORSPERMIDINE SENSOR"/>
    <property type="match status" value="1"/>
</dbReference>
<dbReference type="GO" id="GO:0015846">
    <property type="term" value="P:polyamine transport"/>
    <property type="evidence" value="ECO:0007669"/>
    <property type="project" value="InterPro"/>
</dbReference>
<name>A0A0K6ILM9_9GAMM</name>
<dbReference type="AlphaFoldDB" id="A0A0K6ILM9"/>
<reference evidence="6" key="1">
    <citation type="submission" date="2015-08" db="EMBL/GenBank/DDBJ databases">
        <authorList>
            <person name="Varghese N."/>
        </authorList>
    </citation>
    <scope>NUCLEOTIDE SEQUENCE [LARGE SCALE GENOMIC DNA]</scope>
    <source>
        <strain evidence="6">JCM 18476</strain>
    </source>
</reference>
<dbReference type="Pfam" id="PF13416">
    <property type="entry name" value="SBP_bac_8"/>
    <property type="match status" value="1"/>
</dbReference>
<dbReference type="Gene3D" id="3.40.190.10">
    <property type="entry name" value="Periplasmic binding protein-like II"/>
    <property type="match status" value="2"/>
</dbReference>
<keyword evidence="4" id="KW-0574">Periplasm</keyword>
<proteinExistence type="predicted"/>
<dbReference type="EMBL" id="CYHG01000005">
    <property type="protein sequence ID" value="CUB04020.1"/>
    <property type="molecule type" value="Genomic_DNA"/>
</dbReference>
<dbReference type="RefSeq" id="WP_055462976.1">
    <property type="nucleotide sequence ID" value="NZ_CYHG01000005.1"/>
</dbReference>
<dbReference type="SUPFAM" id="SSF53850">
    <property type="entry name" value="Periplasmic binding protein-like II"/>
    <property type="match status" value="1"/>
</dbReference>
<evidence type="ECO:0000313" key="5">
    <source>
        <dbReference type="EMBL" id="CUB04020.1"/>
    </source>
</evidence>
<keyword evidence="2" id="KW-0813">Transport</keyword>
<dbReference type="PANTHER" id="PTHR30222">
    <property type="entry name" value="SPERMIDINE/PUTRESCINE-BINDING PERIPLASMIC PROTEIN"/>
    <property type="match status" value="1"/>
</dbReference>
<evidence type="ECO:0000313" key="6">
    <source>
        <dbReference type="Proteomes" id="UP000182769"/>
    </source>
</evidence>
<dbReference type="InterPro" id="IPR006059">
    <property type="entry name" value="SBP"/>
</dbReference>
<dbReference type="STRING" id="1137284.GCA_001418205_01879"/>
<dbReference type="GO" id="GO:0019808">
    <property type="term" value="F:polyamine binding"/>
    <property type="evidence" value="ECO:0007669"/>
    <property type="project" value="InterPro"/>
</dbReference>